<dbReference type="GO" id="GO:0006355">
    <property type="term" value="P:regulation of DNA-templated transcription"/>
    <property type="evidence" value="ECO:0007669"/>
    <property type="project" value="InterPro"/>
</dbReference>
<keyword evidence="4" id="KW-0804">Transcription</keyword>
<evidence type="ECO:0000313" key="9">
    <source>
        <dbReference type="Proteomes" id="UP001367508"/>
    </source>
</evidence>
<dbReference type="PROSITE" id="PS00344">
    <property type="entry name" value="GATA_ZN_FINGER_1"/>
    <property type="match status" value="1"/>
</dbReference>
<dbReference type="GO" id="GO:0005634">
    <property type="term" value="C:nucleus"/>
    <property type="evidence" value="ECO:0007669"/>
    <property type="project" value="UniProtKB-SubCell"/>
</dbReference>
<keyword evidence="2" id="KW-0805">Transcription regulation</keyword>
<dbReference type="PANTHER" id="PTHR46125:SF20">
    <property type="entry name" value="GATA TRANSCRIPTION FACTOR 25"/>
    <property type="match status" value="1"/>
</dbReference>
<accession>A0AAN9MID7</accession>
<dbReference type="AlphaFoldDB" id="A0AAN9MID7"/>
<dbReference type="Proteomes" id="UP001367508">
    <property type="component" value="Unassembled WGS sequence"/>
</dbReference>
<evidence type="ECO:0000313" key="8">
    <source>
        <dbReference type="EMBL" id="KAK7351938.1"/>
    </source>
</evidence>
<dbReference type="InterPro" id="IPR000679">
    <property type="entry name" value="Znf_GATA"/>
</dbReference>
<protein>
    <recommendedName>
        <fullName evidence="7">CCT domain-containing protein</fullName>
    </recommendedName>
</protein>
<dbReference type="GO" id="GO:0008270">
    <property type="term" value="F:zinc ion binding"/>
    <property type="evidence" value="ECO:0007669"/>
    <property type="project" value="InterPro"/>
</dbReference>
<dbReference type="InterPro" id="IPR045280">
    <property type="entry name" value="TIFY-like"/>
</dbReference>
<dbReference type="Pfam" id="PF00320">
    <property type="entry name" value="GATA"/>
    <property type="match status" value="1"/>
</dbReference>
<evidence type="ECO:0000256" key="2">
    <source>
        <dbReference type="ARBA" id="ARBA00023015"/>
    </source>
</evidence>
<sequence>MDTGGEAEPLNMEKVAFDTSEYGDGSNSISQEDDDLWLEFLELEDAYTITNANSNDVENQNQIMLSFDNVAIQMEYRDPRGRCGESEREASLSRFRQKRKERSKVGCSDVDGAVEYPERCSQAQRAASLSRLRQKRKHRCFGNKVRYSARQQAALRVHRNKAQLILSKKQDRRNSLEAILESGQDVNQSEILCMHCGISSDCTPMMRRGPSGPGSLCNACGLSWANRTNRDRDETEEGEGNVL</sequence>
<evidence type="ECO:0000256" key="6">
    <source>
        <dbReference type="PROSITE-ProRule" id="PRU00357"/>
    </source>
</evidence>
<comment type="subcellular location">
    <subcellularLocation>
        <location evidence="1 6">Nucleus</location>
    </subcellularLocation>
</comment>
<dbReference type="InterPro" id="IPR013088">
    <property type="entry name" value="Znf_NHR/GATA"/>
</dbReference>
<evidence type="ECO:0000256" key="4">
    <source>
        <dbReference type="ARBA" id="ARBA00023163"/>
    </source>
</evidence>
<name>A0AAN9MID7_CANGL</name>
<evidence type="ECO:0000256" key="5">
    <source>
        <dbReference type="ARBA" id="ARBA00023242"/>
    </source>
</evidence>
<organism evidence="8 9">
    <name type="scientific">Canavalia gladiata</name>
    <name type="common">Sword bean</name>
    <name type="synonym">Dolichos gladiatus</name>
    <dbReference type="NCBI Taxonomy" id="3824"/>
    <lineage>
        <taxon>Eukaryota</taxon>
        <taxon>Viridiplantae</taxon>
        <taxon>Streptophyta</taxon>
        <taxon>Embryophyta</taxon>
        <taxon>Tracheophyta</taxon>
        <taxon>Spermatophyta</taxon>
        <taxon>Magnoliopsida</taxon>
        <taxon>eudicotyledons</taxon>
        <taxon>Gunneridae</taxon>
        <taxon>Pentapetalae</taxon>
        <taxon>rosids</taxon>
        <taxon>fabids</taxon>
        <taxon>Fabales</taxon>
        <taxon>Fabaceae</taxon>
        <taxon>Papilionoideae</taxon>
        <taxon>50 kb inversion clade</taxon>
        <taxon>NPAAA clade</taxon>
        <taxon>indigoferoid/millettioid clade</taxon>
        <taxon>Phaseoleae</taxon>
        <taxon>Canavalia</taxon>
    </lineage>
</organism>
<dbReference type="SMART" id="SM00401">
    <property type="entry name" value="ZnF_GATA"/>
    <property type="match status" value="1"/>
</dbReference>
<dbReference type="InterPro" id="IPR010402">
    <property type="entry name" value="CCT_domain"/>
</dbReference>
<dbReference type="PROSITE" id="PS51017">
    <property type="entry name" value="CCT"/>
    <property type="match status" value="1"/>
</dbReference>
<dbReference type="SUPFAM" id="SSF57716">
    <property type="entry name" value="Glucocorticoid receptor-like (DNA-binding domain)"/>
    <property type="match status" value="1"/>
</dbReference>
<evidence type="ECO:0000256" key="1">
    <source>
        <dbReference type="ARBA" id="ARBA00004123"/>
    </source>
</evidence>
<dbReference type="EMBL" id="JAYMYQ010000002">
    <property type="protein sequence ID" value="KAK7351938.1"/>
    <property type="molecule type" value="Genomic_DNA"/>
</dbReference>
<evidence type="ECO:0000256" key="3">
    <source>
        <dbReference type="ARBA" id="ARBA00023125"/>
    </source>
</evidence>
<comment type="caution">
    <text evidence="8">The sequence shown here is derived from an EMBL/GenBank/DDBJ whole genome shotgun (WGS) entry which is preliminary data.</text>
</comment>
<dbReference type="GO" id="GO:0043565">
    <property type="term" value="F:sequence-specific DNA binding"/>
    <property type="evidence" value="ECO:0007669"/>
    <property type="project" value="InterPro"/>
</dbReference>
<keyword evidence="5 6" id="KW-0539">Nucleus</keyword>
<keyword evidence="3" id="KW-0238">DNA-binding</keyword>
<reference evidence="8 9" key="1">
    <citation type="submission" date="2024-01" db="EMBL/GenBank/DDBJ databases">
        <title>The genomes of 5 underutilized Papilionoideae crops provide insights into root nodulation and disease resistanc.</title>
        <authorList>
            <person name="Jiang F."/>
        </authorList>
    </citation>
    <scope>NUCLEOTIDE SEQUENCE [LARGE SCALE GENOMIC DNA]</scope>
    <source>
        <strain evidence="8">LVBAO_FW01</strain>
        <tissue evidence="8">Leaves</tissue>
    </source>
</reference>
<keyword evidence="9" id="KW-1185">Reference proteome</keyword>
<dbReference type="Gene3D" id="3.30.50.10">
    <property type="entry name" value="Erythroid Transcription Factor GATA-1, subunit A"/>
    <property type="match status" value="1"/>
</dbReference>
<proteinExistence type="predicted"/>
<dbReference type="Pfam" id="PF06203">
    <property type="entry name" value="CCT"/>
    <property type="match status" value="1"/>
</dbReference>
<evidence type="ECO:0000259" key="7">
    <source>
        <dbReference type="PROSITE" id="PS51017"/>
    </source>
</evidence>
<feature type="domain" description="CCT" evidence="7">
    <location>
        <begin position="125"/>
        <end position="167"/>
    </location>
</feature>
<gene>
    <name evidence="8" type="ORF">VNO77_11725</name>
</gene>
<dbReference type="CDD" id="cd00202">
    <property type="entry name" value="ZnF_GATA"/>
    <property type="match status" value="1"/>
</dbReference>
<dbReference type="PANTHER" id="PTHR46125">
    <property type="entry name" value="GATA TRANSCRIPTION FACTOR 28"/>
    <property type="match status" value="1"/>
</dbReference>